<keyword evidence="2" id="KW-1185">Reference proteome</keyword>
<sequence length="35" mass="3931">MSKNAVNVQNVLEPVKEKTIKLRKADGCNNLMDTQ</sequence>
<evidence type="ECO:0000313" key="2">
    <source>
        <dbReference type="Proteomes" id="UP000478052"/>
    </source>
</evidence>
<proteinExistence type="predicted"/>
<dbReference type="EMBL" id="VUJU01002738">
    <property type="protein sequence ID" value="KAF0760254.1"/>
    <property type="molecule type" value="Genomic_DNA"/>
</dbReference>
<dbReference type="Proteomes" id="UP000478052">
    <property type="component" value="Unassembled WGS sequence"/>
</dbReference>
<organism evidence="1 2">
    <name type="scientific">Aphis craccivora</name>
    <name type="common">Cowpea aphid</name>
    <dbReference type="NCBI Taxonomy" id="307492"/>
    <lineage>
        <taxon>Eukaryota</taxon>
        <taxon>Metazoa</taxon>
        <taxon>Ecdysozoa</taxon>
        <taxon>Arthropoda</taxon>
        <taxon>Hexapoda</taxon>
        <taxon>Insecta</taxon>
        <taxon>Pterygota</taxon>
        <taxon>Neoptera</taxon>
        <taxon>Paraneoptera</taxon>
        <taxon>Hemiptera</taxon>
        <taxon>Sternorrhyncha</taxon>
        <taxon>Aphidomorpha</taxon>
        <taxon>Aphidoidea</taxon>
        <taxon>Aphididae</taxon>
        <taxon>Aphidini</taxon>
        <taxon>Aphis</taxon>
        <taxon>Aphis</taxon>
    </lineage>
</organism>
<accession>A0A6G0YRR3</accession>
<reference evidence="1 2" key="1">
    <citation type="submission" date="2019-08" db="EMBL/GenBank/DDBJ databases">
        <title>Whole genome of Aphis craccivora.</title>
        <authorList>
            <person name="Voronova N.V."/>
            <person name="Shulinski R.S."/>
            <person name="Bandarenka Y.V."/>
            <person name="Zhorov D.G."/>
            <person name="Warner D."/>
        </authorList>
    </citation>
    <scope>NUCLEOTIDE SEQUENCE [LARGE SCALE GENOMIC DNA]</scope>
    <source>
        <strain evidence="1">180601</strain>
        <tissue evidence="1">Whole Body</tissue>
    </source>
</reference>
<gene>
    <name evidence="1" type="ORF">FWK35_00023767</name>
</gene>
<evidence type="ECO:0000313" key="1">
    <source>
        <dbReference type="EMBL" id="KAF0760254.1"/>
    </source>
</evidence>
<dbReference type="AlphaFoldDB" id="A0A6G0YRR3"/>
<comment type="caution">
    <text evidence="1">The sequence shown here is derived from an EMBL/GenBank/DDBJ whole genome shotgun (WGS) entry which is preliminary data.</text>
</comment>
<protein>
    <submittedName>
        <fullName evidence="1">Uncharacterized protein</fullName>
    </submittedName>
</protein>
<name>A0A6G0YRR3_APHCR</name>